<keyword evidence="10" id="KW-1185">Reference proteome</keyword>
<feature type="transmembrane region" description="Helical" evidence="7">
    <location>
        <begin position="315"/>
        <end position="338"/>
    </location>
</feature>
<feature type="transmembrane region" description="Helical" evidence="7">
    <location>
        <begin position="262"/>
        <end position="282"/>
    </location>
</feature>
<gene>
    <name evidence="9" type="ORF">SacmaDRAFT_4584</name>
</gene>
<evidence type="ECO:0000256" key="4">
    <source>
        <dbReference type="ARBA" id="ARBA00022989"/>
    </source>
</evidence>
<reference evidence="9 10" key="1">
    <citation type="journal article" date="2012" name="Stand. Genomic Sci.">
        <title>Genome sequence of the ocean sediment bacterium Saccharomonospora marina type strain (XMU15(T)).</title>
        <authorList>
            <person name="Klenk H.P."/>
            <person name="Lu M."/>
            <person name="Lucas S."/>
            <person name="Lapidus A."/>
            <person name="Copeland A."/>
            <person name="Pitluck S."/>
            <person name="Goodwin L.A."/>
            <person name="Han C."/>
            <person name="Tapia R."/>
            <person name="Brambilla E.M."/>
            <person name="Potter G."/>
            <person name="Land M."/>
            <person name="Ivanova N."/>
            <person name="Rohde M."/>
            <person name="Goker M."/>
            <person name="Detter J.C."/>
            <person name="Li W.J."/>
            <person name="Kyrpides N.C."/>
            <person name="Woyke T."/>
        </authorList>
    </citation>
    <scope>NUCLEOTIDE SEQUENCE [LARGE SCALE GENOMIC DNA]</scope>
    <source>
        <strain evidence="9 10">XMU15</strain>
    </source>
</reference>
<evidence type="ECO:0000259" key="8">
    <source>
        <dbReference type="PROSITE" id="PS50850"/>
    </source>
</evidence>
<dbReference type="Gene3D" id="1.20.1250.20">
    <property type="entry name" value="MFS general substrate transporter like domains"/>
    <property type="match status" value="2"/>
</dbReference>
<dbReference type="GO" id="GO:0005886">
    <property type="term" value="C:plasma membrane"/>
    <property type="evidence" value="ECO:0007669"/>
    <property type="project" value="UniProtKB-SubCell"/>
</dbReference>
<dbReference type="Pfam" id="PF07690">
    <property type="entry name" value="MFS_1"/>
    <property type="match status" value="1"/>
</dbReference>
<evidence type="ECO:0000256" key="2">
    <source>
        <dbReference type="ARBA" id="ARBA00022475"/>
    </source>
</evidence>
<dbReference type="AlphaFoldDB" id="H5XBY0"/>
<feature type="transmembrane region" description="Helical" evidence="7">
    <location>
        <begin position="160"/>
        <end position="189"/>
    </location>
</feature>
<feature type="transmembrane region" description="Helical" evidence="7">
    <location>
        <begin position="289"/>
        <end position="309"/>
    </location>
</feature>
<dbReference type="SUPFAM" id="SSF103473">
    <property type="entry name" value="MFS general substrate transporter"/>
    <property type="match status" value="1"/>
</dbReference>
<organism evidence="9 10">
    <name type="scientific">Saccharomonospora marina XMU15</name>
    <dbReference type="NCBI Taxonomy" id="882083"/>
    <lineage>
        <taxon>Bacteria</taxon>
        <taxon>Bacillati</taxon>
        <taxon>Actinomycetota</taxon>
        <taxon>Actinomycetes</taxon>
        <taxon>Pseudonocardiales</taxon>
        <taxon>Pseudonocardiaceae</taxon>
        <taxon>Saccharomonospora</taxon>
    </lineage>
</organism>
<evidence type="ECO:0000256" key="6">
    <source>
        <dbReference type="SAM" id="MobiDB-lite"/>
    </source>
</evidence>
<accession>H5XBY0</accession>
<feature type="region of interest" description="Disordered" evidence="6">
    <location>
        <begin position="410"/>
        <end position="470"/>
    </location>
</feature>
<feature type="domain" description="Major facilitator superfamily (MFS) profile" evidence="8">
    <location>
        <begin position="12"/>
        <end position="403"/>
    </location>
</feature>
<dbReference type="eggNOG" id="COG2271">
    <property type="taxonomic scope" value="Bacteria"/>
</dbReference>
<dbReference type="PROSITE" id="PS50850">
    <property type="entry name" value="MFS"/>
    <property type="match status" value="1"/>
</dbReference>
<dbReference type="PANTHER" id="PTHR23513:SF6">
    <property type="entry name" value="MAJOR FACILITATOR SUPERFAMILY ASSOCIATED DOMAIN-CONTAINING PROTEIN"/>
    <property type="match status" value="1"/>
</dbReference>
<dbReference type="STRING" id="882083.SacmaDRAFT_4584"/>
<name>H5XBY0_9PSEU</name>
<feature type="transmembrane region" description="Helical" evidence="7">
    <location>
        <begin position="81"/>
        <end position="108"/>
    </location>
</feature>
<feature type="compositionally biased region" description="Low complexity" evidence="6">
    <location>
        <begin position="442"/>
        <end position="452"/>
    </location>
</feature>
<feature type="transmembrane region" description="Helical" evidence="7">
    <location>
        <begin position="45"/>
        <end position="69"/>
    </location>
</feature>
<comment type="subcellular location">
    <subcellularLocation>
        <location evidence="1">Cell membrane</location>
        <topology evidence="1">Multi-pass membrane protein</topology>
    </subcellularLocation>
</comment>
<proteinExistence type="predicted"/>
<protein>
    <submittedName>
        <fullName evidence="9">Arabinose efflux permease family protein</fullName>
    </submittedName>
</protein>
<evidence type="ECO:0000256" key="1">
    <source>
        <dbReference type="ARBA" id="ARBA00004651"/>
    </source>
</evidence>
<sequence>MNGLLRVARAEQLVRVISSQSLSTLSNGMVGLVIPWLVLSRTGSALNAGGVAFAVGAASLVGTLASGVISDRIGGRRAALISDAASFVTVLILPITLLFDFLPIWLVITTQILGTLFDGAGAIGKDTLVPRAAEADDVPLVRATSLQEALQNTANFVGPMAAGLLVAIFSESMALVVVSALFMLSFVLIGGVRKQHIVYEHPLTARQAWRDMLEGFTFLLREPLLKPITLVLVVNTGLHFPLASIIYPSWFVFADQGAERLGFFLGAQAIGGIVGGLLFAMISTKVSAYRWFLLTNVASTLVFSTLLLVEPGSLLAIAVSFLMGLVAAGLAPIVFTAYYERTPENLLGRVNGAAAAIMGAAVPVSSILFGWLISATAARHALVVVLVCYAVMALVVFFIPSLKLFDAGKGEEGTADRGSDKDRDSDKDADGEGDVTDVETVAGDTAGAAPGAGAQGDRDDRTGDADPVGS</sequence>
<dbReference type="GO" id="GO:0022857">
    <property type="term" value="F:transmembrane transporter activity"/>
    <property type="evidence" value="ECO:0007669"/>
    <property type="project" value="InterPro"/>
</dbReference>
<keyword evidence="2" id="KW-1003">Cell membrane</keyword>
<feature type="transmembrane region" description="Helical" evidence="7">
    <location>
        <begin position="21"/>
        <end position="39"/>
    </location>
</feature>
<keyword evidence="4 7" id="KW-1133">Transmembrane helix</keyword>
<dbReference type="Proteomes" id="UP000004926">
    <property type="component" value="Chromosome"/>
</dbReference>
<keyword evidence="5 7" id="KW-0472">Membrane</keyword>
<dbReference type="HOGENOM" id="CLU_034180_2_0_11"/>
<dbReference type="PANTHER" id="PTHR23513">
    <property type="entry name" value="INTEGRAL MEMBRANE EFFLUX PROTEIN-RELATED"/>
    <property type="match status" value="1"/>
</dbReference>
<evidence type="ECO:0000313" key="9">
    <source>
        <dbReference type="EMBL" id="EHR52767.1"/>
    </source>
</evidence>
<evidence type="ECO:0000256" key="3">
    <source>
        <dbReference type="ARBA" id="ARBA00022692"/>
    </source>
</evidence>
<evidence type="ECO:0000256" key="7">
    <source>
        <dbReference type="SAM" id="Phobius"/>
    </source>
</evidence>
<dbReference type="InterPro" id="IPR020846">
    <property type="entry name" value="MFS_dom"/>
</dbReference>
<feature type="compositionally biased region" description="Basic and acidic residues" evidence="6">
    <location>
        <begin position="410"/>
        <end position="430"/>
    </location>
</feature>
<dbReference type="CDD" id="cd06173">
    <property type="entry name" value="MFS_MefA_like"/>
    <property type="match status" value="1"/>
</dbReference>
<dbReference type="EMBL" id="CM001439">
    <property type="protein sequence ID" value="EHR52767.1"/>
    <property type="molecule type" value="Genomic_DNA"/>
</dbReference>
<evidence type="ECO:0000256" key="5">
    <source>
        <dbReference type="ARBA" id="ARBA00023136"/>
    </source>
</evidence>
<keyword evidence="3 7" id="KW-0812">Transmembrane</keyword>
<evidence type="ECO:0000313" key="10">
    <source>
        <dbReference type="Proteomes" id="UP000004926"/>
    </source>
</evidence>
<dbReference type="OrthoDB" id="9793136at2"/>
<dbReference type="InterPro" id="IPR036259">
    <property type="entry name" value="MFS_trans_sf"/>
</dbReference>
<feature type="transmembrane region" description="Helical" evidence="7">
    <location>
        <begin position="350"/>
        <end position="374"/>
    </location>
</feature>
<feature type="transmembrane region" description="Helical" evidence="7">
    <location>
        <begin position="380"/>
        <end position="399"/>
    </location>
</feature>
<dbReference type="RefSeq" id="WP_009156145.1">
    <property type="nucleotide sequence ID" value="NZ_CM001439.1"/>
</dbReference>
<dbReference type="InterPro" id="IPR011701">
    <property type="entry name" value="MFS"/>
</dbReference>